<keyword evidence="1 2" id="KW-0732">Signal</keyword>
<evidence type="ECO:0000256" key="1">
    <source>
        <dbReference type="ARBA" id="ARBA00022729"/>
    </source>
</evidence>
<dbReference type="SUPFAM" id="SSF53850">
    <property type="entry name" value="Periplasmic binding protein-like II"/>
    <property type="match status" value="1"/>
</dbReference>
<comment type="caution">
    <text evidence="4">The sequence shown here is derived from an EMBL/GenBank/DDBJ whole genome shotgun (WGS) entry which is preliminary data.</text>
</comment>
<evidence type="ECO:0000259" key="3">
    <source>
        <dbReference type="Pfam" id="PF12849"/>
    </source>
</evidence>
<dbReference type="Proteomes" id="UP001165089">
    <property type="component" value="Unassembled WGS sequence"/>
</dbReference>
<dbReference type="Pfam" id="PF12849">
    <property type="entry name" value="PBP_like_2"/>
    <property type="match status" value="1"/>
</dbReference>
<accession>A0ABQ5Q4D1</accession>
<dbReference type="RefSeq" id="WP_285723626.1">
    <property type="nucleotide sequence ID" value="NZ_BSDD01000002.1"/>
</dbReference>
<proteinExistence type="predicted"/>
<dbReference type="InterPro" id="IPR024370">
    <property type="entry name" value="PBP_domain"/>
</dbReference>
<dbReference type="Gene3D" id="3.40.190.10">
    <property type="entry name" value="Periplasmic binding protein-like II"/>
    <property type="match status" value="2"/>
</dbReference>
<gene>
    <name evidence="4" type="primary">pstS</name>
    <name evidence="4" type="ORF">GETHPA_11430</name>
</gene>
<feature type="signal peptide" evidence="2">
    <location>
        <begin position="1"/>
        <end position="25"/>
    </location>
</feature>
<keyword evidence="5" id="KW-1185">Reference proteome</keyword>
<reference evidence="4 5" key="1">
    <citation type="journal article" date="2023" name="Antonie Van Leeuwenhoek">
        <title>Mesoterricola silvestris gen. nov., sp. nov., Mesoterricola sediminis sp. nov., Geothrix oryzae sp. nov., Geothrix edaphica sp. nov., Geothrix rubra sp. nov., and Geothrix limicola sp. nov., six novel members of Acidobacteriota isolated from soils.</title>
        <authorList>
            <person name="Itoh H."/>
            <person name="Sugisawa Y."/>
            <person name="Mise K."/>
            <person name="Xu Z."/>
            <person name="Kuniyasu M."/>
            <person name="Ushijima N."/>
            <person name="Kawano K."/>
            <person name="Kobayashi E."/>
            <person name="Shiratori Y."/>
            <person name="Masuda Y."/>
            <person name="Senoo K."/>
        </authorList>
    </citation>
    <scope>NUCLEOTIDE SEQUENCE [LARGE SCALE GENOMIC DNA]</scope>
    <source>
        <strain evidence="4 5">Red803</strain>
    </source>
</reference>
<dbReference type="PANTHER" id="PTHR30570:SF6">
    <property type="entry name" value="PHOSPHATE-BINDING PROTEIN PSTS"/>
    <property type="match status" value="1"/>
</dbReference>
<sequence length="332" mass="36734">MSSKFNPRVLVLCLAAGLPFAPRLAAQAYQVRAQVSDRLPHYQPTASIKGALEIPCTDTLQDVGDEWRRGFRKYHAEANPIFRLQLSGEAAKQLIDGKAPLVIMARELSSAEMKAFREKYGYMPMRMPVGMDANIVFVNKTNPLASITMEQLDAIYSRTRKGGAKEPAATWGDLGVRGELAKRRIDPFSRGEGSAVRSTFKEMALQNGEFRDGIQEREDYESLTEAIATNAAGIGYGPLICWNNSVKILPVMPYDGTDARYPTQEMVTTSRYPMTRLFYAYLNRAPGAAVPAPVNELVHLIMSQEGQNEVADAGLLPAPVEYLTIALKRLSR</sequence>
<evidence type="ECO:0000313" key="5">
    <source>
        <dbReference type="Proteomes" id="UP001165089"/>
    </source>
</evidence>
<evidence type="ECO:0000256" key="2">
    <source>
        <dbReference type="SAM" id="SignalP"/>
    </source>
</evidence>
<feature type="domain" description="PBP" evidence="3">
    <location>
        <begin position="46"/>
        <end position="286"/>
    </location>
</feature>
<dbReference type="InterPro" id="IPR050811">
    <property type="entry name" value="Phosphate_ABC_transporter"/>
</dbReference>
<protein>
    <submittedName>
        <fullName evidence="4">Phosphate-binding protein PstS</fullName>
    </submittedName>
</protein>
<dbReference type="PANTHER" id="PTHR30570">
    <property type="entry name" value="PERIPLASMIC PHOSPHATE BINDING COMPONENT OF PHOSPHATE ABC TRANSPORTER"/>
    <property type="match status" value="1"/>
</dbReference>
<name>A0ABQ5Q4D1_9BACT</name>
<organism evidence="4 5">
    <name type="scientific">Geothrix rubra</name>
    <dbReference type="NCBI Taxonomy" id="2927977"/>
    <lineage>
        <taxon>Bacteria</taxon>
        <taxon>Pseudomonadati</taxon>
        <taxon>Acidobacteriota</taxon>
        <taxon>Holophagae</taxon>
        <taxon>Holophagales</taxon>
        <taxon>Holophagaceae</taxon>
        <taxon>Geothrix</taxon>
    </lineage>
</organism>
<evidence type="ECO:0000313" key="4">
    <source>
        <dbReference type="EMBL" id="GLH69610.1"/>
    </source>
</evidence>
<dbReference type="EMBL" id="BSDD01000002">
    <property type="protein sequence ID" value="GLH69610.1"/>
    <property type="molecule type" value="Genomic_DNA"/>
</dbReference>
<feature type="chain" id="PRO_5046614048" evidence="2">
    <location>
        <begin position="26"/>
        <end position="332"/>
    </location>
</feature>